<organism evidence="4 5">
    <name type="scientific">Paractinoplanes durhamensis</name>
    <dbReference type="NCBI Taxonomy" id="113563"/>
    <lineage>
        <taxon>Bacteria</taxon>
        <taxon>Bacillati</taxon>
        <taxon>Actinomycetota</taxon>
        <taxon>Actinomycetes</taxon>
        <taxon>Micromonosporales</taxon>
        <taxon>Micromonosporaceae</taxon>
        <taxon>Paractinoplanes</taxon>
    </lineage>
</organism>
<dbReference type="Proteomes" id="UP000637628">
    <property type="component" value="Unassembled WGS sequence"/>
</dbReference>
<dbReference type="PANTHER" id="PTHR32347">
    <property type="entry name" value="EFFLUX SYSTEM COMPONENT YKNX-RELATED"/>
    <property type="match status" value="1"/>
</dbReference>
<name>A0ABQ3Z7B0_9ACTN</name>
<feature type="signal peptide" evidence="3">
    <location>
        <begin position="1"/>
        <end position="21"/>
    </location>
</feature>
<dbReference type="InterPro" id="IPR050465">
    <property type="entry name" value="UPF0194_transport"/>
</dbReference>
<proteinExistence type="predicted"/>
<reference evidence="4 5" key="1">
    <citation type="submission" date="2021-01" db="EMBL/GenBank/DDBJ databases">
        <title>Whole genome shotgun sequence of Actinoplanes durhamensis NBRC 14914.</title>
        <authorList>
            <person name="Komaki H."/>
            <person name="Tamura T."/>
        </authorList>
    </citation>
    <scope>NUCLEOTIDE SEQUENCE [LARGE SCALE GENOMIC DNA]</scope>
    <source>
        <strain evidence="4 5">NBRC 14914</strain>
    </source>
</reference>
<accession>A0ABQ3Z7B0</accession>
<dbReference type="EMBL" id="BOML01000057">
    <property type="protein sequence ID" value="GIE05724.1"/>
    <property type="molecule type" value="Genomic_DNA"/>
</dbReference>
<dbReference type="RefSeq" id="WP_203733597.1">
    <property type="nucleotide sequence ID" value="NZ_BAAATX010000009.1"/>
</dbReference>
<dbReference type="PANTHER" id="PTHR32347:SF23">
    <property type="entry name" value="BLL5650 PROTEIN"/>
    <property type="match status" value="1"/>
</dbReference>
<feature type="chain" id="PRO_5046220548" evidence="3">
    <location>
        <begin position="22"/>
        <end position="367"/>
    </location>
</feature>
<evidence type="ECO:0000256" key="3">
    <source>
        <dbReference type="SAM" id="SignalP"/>
    </source>
</evidence>
<comment type="subcellular location">
    <subcellularLocation>
        <location evidence="1">Cell envelope</location>
    </subcellularLocation>
</comment>
<dbReference type="Gene3D" id="1.10.101.10">
    <property type="entry name" value="PGBD-like superfamily/PGBD"/>
    <property type="match status" value="1"/>
</dbReference>
<evidence type="ECO:0000313" key="5">
    <source>
        <dbReference type="Proteomes" id="UP000637628"/>
    </source>
</evidence>
<keyword evidence="3" id="KW-0732">Signal</keyword>
<keyword evidence="5" id="KW-1185">Reference proteome</keyword>
<evidence type="ECO:0000256" key="1">
    <source>
        <dbReference type="ARBA" id="ARBA00004196"/>
    </source>
</evidence>
<dbReference type="SUPFAM" id="SSF47090">
    <property type="entry name" value="PGBD-like"/>
    <property type="match status" value="1"/>
</dbReference>
<keyword evidence="2" id="KW-0175">Coiled coil</keyword>
<gene>
    <name evidence="4" type="ORF">Adu01nite_70740</name>
</gene>
<evidence type="ECO:0000256" key="2">
    <source>
        <dbReference type="ARBA" id="ARBA00023054"/>
    </source>
</evidence>
<comment type="caution">
    <text evidence="4">The sequence shown here is derived from an EMBL/GenBank/DDBJ whole genome shotgun (WGS) entry which is preliminary data.</text>
</comment>
<protein>
    <submittedName>
        <fullName evidence="4">Peptidoglycan-binding protein</fullName>
    </submittedName>
</protein>
<evidence type="ECO:0000313" key="4">
    <source>
        <dbReference type="EMBL" id="GIE05724.1"/>
    </source>
</evidence>
<sequence>MGKRILLLAGVLALAGGAAYAVHARSGPEAPPARPVAVATAEVVKTDLSDYWSESGTVGFRGQRTLRGVQAGVLTWLPRPGRTISRGGTLYRVGDRPVALFYGSSPMFRDIGTVGMVGRDVKVLAANLRALGYRIGPQPSPGTTVTTVTTVTTGVPTVVTAQDGVFTAALQAAVKRWQAAIGVRPATGILARGDVLVLPGAVRVGAAAAQLGDDATGNLMAVSDQAKAVTVVIDAGRADDLKAGQKVRITLPDSTAAGGTISSVSSNIQADAEGADGPKVRVVVAVDDASAIKNVSSADVDVRFTGTTRRNVLAVPVGALLALRGGGYGVQVSGGALTAVKVGLFADGMVQIDGTGIAAGTRVVTTS</sequence>
<dbReference type="InterPro" id="IPR036365">
    <property type="entry name" value="PGBD-like_sf"/>
</dbReference>
<dbReference type="InterPro" id="IPR036366">
    <property type="entry name" value="PGBDSf"/>
</dbReference>